<sequence length="369" mass="42068">MLLLLGLGWYLYRKIRQRRLAKTPQQHDTLEKNNATFSEDAYYQIEPLADFNLEGTEPLKIRPFKPKYHLTMALENTTISDLVAMDNTYLTRIQLRSQLIKDRPSDVLAANPIVGPSVHEFYTWMTSTYLPRRFPTIFKLLQSPGPSPRSSLQNLVTNEMLPTFALSTEEALRLLGSNVDDDFLFLLPSSDPADEGKYRLEGFVTCFPSGFNTPKKLNLKLADIHGPVPGYRAKIEKSMDRFFASLPVGKIVQRVNWSVTTNTDLFCLAGNHLTEEQANERKDAELEQTDIEKTVLRCERQTLHRLPLTKALVFAFKTYQYPIKMLKDEGSAEELAQAIDGLGLGSVPGMTVYKRQVIWGKKVKEYLRS</sequence>
<accession>A0A6A6EH77</accession>
<dbReference type="Pfam" id="PF11927">
    <property type="entry name" value="HODM_asu-like"/>
    <property type="match status" value="1"/>
</dbReference>
<name>A0A6A6EH77_9PEZI</name>
<dbReference type="Proteomes" id="UP000800200">
    <property type="component" value="Unassembled WGS sequence"/>
</dbReference>
<dbReference type="OrthoDB" id="5043642at2759"/>
<organism evidence="1 2">
    <name type="scientific">Zopfia rhizophila CBS 207.26</name>
    <dbReference type="NCBI Taxonomy" id="1314779"/>
    <lineage>
        <taxon>Eukaryota</taxon>
        <taxon>Fungi</taxon>
        <taxon>Dikarya</taxon>
        <taxon>Ascomycota</taxon>
        <taxon>Pezizomycotina</taxon>
        <taxon>Dothideomycetes</taxon>
        <taxon>Dothideomycetes incertae sedis</taxon>
        <taxon>Zopfiaceae</taxon>
        <taxon>Zopfia</taxon>
    </lineage>
</organism>
<evidence type="ECO:0000313" key="1">
    <source>
        <dbReference type="EMBL" id="KAF2191054.1"/>
    </source>
</evidence>
<evidence type="ECO:0000313" key="2">
    <source>
        <dbReference type="Proteomes" id="UP000800200"/>
    </source>
</evidence>
<evidence type="ECO:0008006" key="3">
    <source>
        <dbReference type="Google" id="ProtNLM"/>
    </source>
</evidence>
<protein>
    <recommendedName>
        <fullName evidence="3">HRQ family protein 2</fullName>
    </recommendedName>
</protein>
<proteinExistence type="predicted"/>
<gene>
    <name evidence="1" type="ORF">K469DRAFT_720026</name>
</gene>
<dbReference type="EMBL" id="ML994617">
    <property type="protein sequence ID" value="KAF2191054.1"/>
    <property type="molecule type" value="Genomic_DNA"/>
</dbReference>
<keyword evidence="2" id="KW-1185">Reference proteome</keyword>
<reference evidence="1" key="1">
    <citation type="journal article" date="2020" name="Stud. Mycol.">
        <title>101 Dothideomycetes genomes: a test case for predicting lifestyles and emergence of pathogens.</title>
        <authorList>
            <person name="Haridas S."/>
            <person name="Albert R."/>
            <person name="Binder M."/>
            <person name="Bloem J."/>
            <person name="Labutti K."/>
            <person name="Salamov A."/>
            <person name="Andreopoulos B."/>
            <person name="Baker S."/>
            <person name="Barry K."/>
            <person name="Bills G."/>
            <person name="Bluhm B."/>
            <person name="Cannon C."/>
            <person name="Castanera R."/>
            <person name="Culley D."/>
            <person name="Daum C."/>
            <person name="Ezra D."/>
            <person name="Gonzalez J."/>
            <person name="Henrissat B."/>
            <person name="Kuo A."/>
            <person name="Liang C."/>
            <person name="Lipzen A."/>
            <person name="Lutzoni F."/>
            <person name="Magnuson J."/>
            <person name="Mondo S."/>
            <person name="Nolan M."/>
            <person name="Ohm R."/>
            <person name="Pangilinan J."/>
            <person name="Park H.-J."/>
            <person name="Ramirez L."/>
            <person name="Alfaro M."/>
            <person name="Sun H."/>
            <person name="Tritt A."/>
            <person name="Yoshinaga Y."/>
            <person name="Zwiers L.-H."/>
            <person name="Turgeon B."/>
            <person name="Goodwin S."/>
            <person name="Spatafora J."/>
            <person name="Crous P."/>
            <person name="Grigoriev I."/>
        </authorList>
    </citation>
    <scope>NUCLEOTIDE SEQUENCE</scope>
    <source>
        <strain evidence="1">CBS 207.26</strain>
    </source>
</reference>
<dbReference type="InterPro" id="IPR021848">
    <property type="entry name" value="HODM_asu-like"/>
</dbReference>
<dbReference type="AlphaFoldDB" id="A0A6A6EH77"/>